<feature type="active site" description="Nucleophile" evidence="4">
    <location>
        <position position="78"/>
    </location>
</feature>
<gene>
    <name evidence="7" type="ORF">CO2235_10338</name>
</gene>
<keyword evidence="1 4" id="KW-0378">Hydrolase</keyword>
<protein>
    <submittedName>
        <fullName evidence="7">Patatin</fullName>
    </submittedName>
</protein>
<organism evidence="7">
    <name type="scientific">Cupriavidus oxalaticus</name>
    <dbReference type="NCBI Taxonomy" id="96344"/>
    <lineage>
        <taxon>Bacteria</taxon>
        <taxon>Pseudomonadati</taxon>
        <taxon>Pseudomonadota</taxon>
        <taxon>Betaproteobacteria</taxon>
        <taxon>Burkholderiales</taxon>
        <taxon>Burkholderiaceae</taxon>
        <taxon>Cupriavidus</taxon>
    </lineage>
</organism>
<keyword evidence="3 4" id="KW-0443">Lipid metabolism</keyword>
<evidence type="ECO:0000313" key="7">
    <source>
        <dbReference type="EMBL" id="SPC10953.1"/>
    </source>
</evidence>
<dbReference type="PROSITE" id="PS51635">
    <property type="entry name" value="PNPLA"/>
    <property type="match status" value="1"/>
</dbReference>
<dbReference type="GO" id="GO:0016787">
    <property type="term" value="F:hydrolase activity"/>
    <property type="evidence" value="ECO:0007669"/>
    <property type="project" value="UniProtKB-UniRule"/>
</dbReference>
<evidence type="ECO:0000256" key="4">
    <source>
        <dbReference type="PROSITE-ProRule" id="PRU01161"/>
    </source>
</evidence>
<feature type="active site" description="Proton acceptor" evidence="4">
    <location>
        <position position="245"/>
    </location>
</feature>
<name>A0A375FRJ7_9BURK</name>
<evidence type="ECO:0000256" key="5">
    <source>
        <dbReference type="SAM" id="MobiDB-lite"/>
    </source>
</evidence>
<dbReference type="EMBL" id="OGUS01000109">
    <property type="protein sequence ID" value="SPC10953.1"/>
    <property type="molecule type" value="Genomic_DNA"/>
</dbReference>
<dbReference type="RefSeq" id="WP_371136921.1">
    <property type="nucleotide sequence ID" value="NZ_CP069810.1"/>
</dbReference>
<comment type="caution">
    <text evidence="7">The sequence shown here is derived from an EMBL/GenBank/DDBJ whole genome shotgun (WGS) entry which is preliminary data.</text>
</comment>
<dbReference type="SUPFAM" id="SSF52151">
    <property type="entry name" value="FabD/lysophospholipase-like"/>
    <property type="match status" value="1"/>
</dbReference>
<dbReference type="AlphaFoldDB" id="A0A375FRJ7"/>
<accession>A0A375FRJ7</accession>
<dbReference type="InterPro" id="IPR016035">
    <property type="entry name" value="Acyl_Trfase/lysoPLipase"/>
</dbReference>
<dbReference type="Proteomes" id="UP000256862">
    <property type="component" value="Chromosome CO2235"/>
</dbReference>
<feature type="region of interest" description="Disordered" evidence="5">
    <location>
        <begin position="1"/>
        <end position="25"/>
    </location>
</feature>
<proteinExistence type="predicted"/>
<reference evidence="7" key="1">
    <citation type="submission" date="2018-01" db="EMBL/GenBank/DDBJ databases">
        <authorList>
            <person name="Clerissi C."/>
        </authorList>
    </citation>
    <scope>NUCLEOTIDE SEQUENCE</scope>
    <source>
        <strain evidence="7">Cupriavidus oxalaticus LMG 2235</strain>
    </source>
</reference>
<dbReference type="PANTHER" id="PTHR14226">
    <property type="entry name" value="NEUROPATHY TARGET ESTERASE/SWISS CHEESE D.MELANOGASTER"/>
    <property type="match status" value="1"/>
</dbReference>
<feature type="short sequence motif" description="GXSXG" evidence="4">
    <location>
        <begin position="76"/>
        <end position="80"/>
    </location>
</feature>
<evidence type="ECO:0000256" key="2">
    <source>
        <dbReference type="ARBA" id="ARBA00022963"/>
    </source>
</evidence>
<keyword evidence="2 4" id="KW-0442">Lipid degradation</keyword>
<dbReference type="PANTHER" id="PTHR14226:SF57">
    <property type="entry name" value="BLR7027 PROTEIN"/>
    <property type="match status" value="1"/>
</dbReference>
<evidence type="ECO:0000256" key="1">
    <source>
        <dbReference type="ARBA" id="ARBA00022801"/>
    </source>
</evidence>
<dbReference type="GO" id="GO:0016042">
    <property type="term" value="P:lipid catabolic process"/>
    <property type="evidence" value="ECO:0007669"/>
    <property type="project" value="UniProtKB-UniRule"/>
</dbReference>
<dbReference type="InterPro" id="IPR050301">
    <property type="entry name" value="NTE"/>
</dbReference>
<sequence>MHRDPLPGHQPAPYNVPGVPGALGTPNGPNPAATALIMMGGGARAAYQAGVLCGLARIAARHGKAHGGLPFGIIAGTSAGAINGAGLAIHAGDFQAATQSLGALWHGIHADDVYRTDVLRVGVSGARWLSTLALGWATQRRAPRALFDNTPLGSMLGELFDPARVQASLDSGALQAFAVTALSYSTGRHVTFYQSHHRIHPWHRSQRIAVPAPITVDHLLASASIPFLFPSVPLEIDGHHEWFGDGTMRQMSPLSPAIHLGASRILAIGAASRQRSGWFDTVPAGGYPSLAQVGGQALASIFLDGLNADLERLLHINRLLARMPEIAGDREGWRPVQVMTISPSEPIEALAAEHQKQLPRTVRALLAPLGGTEARGAAFASYLLFEPEFTRALMALGERDAQAQAAELAAFLYGVVPGTAPAATPEGALSP</sequence>
<comment type="caution">
    <text evidence="4">Lacks conserved residue(s) required for the propagation of feature annotation.</text>
</comment>
<dbReference type="Gene3D" id="3.40.1090.10">
    <property type="entry name" value="Cytosolic phospholipase A2 catalytic domain"/>
    <property type="match status" value="1"/>
</dbReference>
<feature type="domain" description="PNPLA" evidence="6">
    <location>
        <begin position="36"/>
        <end position="258"/>
    </location>
</feature>
<dbReference type="GeneID" id="303490396"/>
<dbReference type="InterPro" id="IPR002641">
    <property type="entry name" value="PNPLA_dom"/>
</dbReference>
<dbReference type="Pfam" id="PF01734">
    <property type="entry name" value="Patatin"/>
    <property type="match status" value="1"/>
</dbReference>
<evidence type="ECO:0000259" key="6">
    <source>
        <dbReference type="PROSITE" id="PS51635"/>
    </source>
</evidence>
<evidence type="ECO:0000256" key="3">
    <source>
        <dbReference type="ARBA" id="ARBA00023098"/>
    </source>
</evidence>